<keyword evidence="1" id="KW-0472">Membrane</keyword>
<dbReference type="Proteomes" id="UP000694406">
    <property type="component" value="Unplaced"/>
</dbReference>
<reference evidence="2" key="2">
    <citation type="submission" date="2025-09" db="UniProtKB">
        <authorList>
            <consortium name="Ensembl"/>
        </authorList>
    </citation>
    <scope>IDENTIFICATION</scope>
</reference>
<organism evidence="2 3">
    <name type="scientific">Laticauda laticaudata</name>
    <name type="common">Blue-ringed sea krait</name>
    <name type="synonym">Blue-lipped sea krait</name>
    <dbReference type="NCBI Taxonomy" id="8630"/>
    <lineage>
        <taxon>Eukaryota</taxon>
        <taxon>Metazoa</taxon>
        <taxon>Chordata</taxon>
        <taxon>Craniata</taxon>
        <taxon>Vertebrata</taxon>
        <taxon>Euteleostomi</taxon>
        <taxon>Lepidosauria</taxon>
        <taxon>Squamata</taxon>
        <taxon>Bifurcata</taxon>
        <taxon>Unidentata</taxon>
        <taxon>Episquamata</taxon>
        <taxon>Toxicofera</taxon>
        <taxon>Serpentes</taxon>
        <taxon>Colubroidea</taxon>
        <taxon>Elapidae</taxon>
        <taxon>Laticaudinae</taxon>
        <taxon>Laticauda</taxon>
    </lineage>
</organism>
<protein>
    <submittedName>
        <fullName evidence="2">Uncharacterized protein</fullName>
    </submittedName>
</protein>
<feature type="transmembrane region" description="Helical" evidence="1">
    <location>
        <begin position="99"/>
        <end position="122"/>
    </location>
</feature>
<accession>A0A8C5RHV7</accession>
<keyword evidence="1" id="KW-0812">Transmembrane</keyword>
<proteinExistence type="predicted"/>
<dbReference type="Ensembl" id="ENSLLTT00000003464.1">
    <property type="protein sequence ID" value="ENSLLTP00000003330.1"/>
    <property type="gene ID" value="ENSLLTG00000002504.1"/>
</dbReference>
<keyword evidence="3" id="KW-1185">Reference proteome</keyword>
<keyword evidence="1" id="KW-1133">Transmembrane helix</keyword>
<evidence type="ECO:0000313" key="2">
    <source>
        <dbReference type="Ensembl" id="ENSLLTP00000003330.1"/>
    </source>
</evidence>
<evidence type="ECO:0000313" key="3">
    <source>
        <dbReference type="Proteomes" id="UP000694406"/>
    </source>
</evidence>
<sequence length="123" mass="14148">MVYLMLQSICYPGDKKTNCYFSSSNNTLFLKIKDETTDCMKMDAGDYMQTNHTSVFKTFPEQQNVISGNQHPLSDNKVWESATSAFLSLSLIDFCFSNFILIAMSRLFCTIFVSFVINFHYIL</sequence>
<dbReference type="AlphaFoldDB" id="A0A8C5RHV7"/>
<evidence type="ECO:0000256" key="1">
    <source>
        <dbReference type="SAM" id="Phobius"/>
    </source>
</evidence>
<name>A0A8C5RHV7_LATLA</name>
<reference evidence="2" key="1">
    <citation type="submission" date="2025-08" db="UniProtKB">
        <authorList>
            <consortium name="Ensembl"/>
        </authorList>
    </citation>
    <scope>IDENTIFICATION</scope>
</reference>